<accession>A0A074YU11</accession>
<evidence type="ECO:0000313" key="2">
    <source>
        <dbReference type="EMBL" id="KER18198.1"/>
    </source>
</evidence>
<keyword evidence="3" id="KW-1185">Reference proteome</keyword>
<dbReference type="KEGG" id="ovi:T265_12344"/>
<sequence length="69" mass="7775">MLNSGYPKLGRPEKLTMQGRPDYREQDILMGNPQDVSDIIASQNDTTACLLLVYGTNQECCRTPMRDPN</sequence>
<dbReference type="RefSeq" id="XP_009178055.1">
    <property type="nucleotide sequence ID" value="XM_009179791.1"/>
</dbReference>
<protein>
    <submittedName>
        <fullName evidence="2">Uncharacterized protein</fullName>
    </submittedName>
</protein>
<name>A0A074YU11_OPIVI</name>
<feature type="region of interest" description="Disordered" evidence="1">
    <location>
        <begin position="1"/>
        <end position="20"/>
    </location>
</feature>
<proteinExistence type="predicted"/>
<dbReference type="AlphaFoldDB" id="A0A074YU11"/>
<dbReference type="GeneID" id="20326512"/>
<dbReference type="CTD" id="20326512"/>
<evidence type="ECO:0000256" key="1">
    <source>
        <dbReference type="SAM" id="MobiDB-lite"/>
    </source>
</evidence>
<reference evidence="2 3" key="1">
    <citation type="submission" date="2013-11" db="EMBL/GenBank/DDBJ databases">
        <title>Opisthorchis viverrini - life in the bile duct.</title>
        <authorList>
            <person name="Young N.D."/>
            <person name="Nagarajan N."/>
            <person name="Lin S.J."/>
            <person name="Korhonen P.K."/>
            <person name="Jex A.R."/>
            <person name="Hall R.S."/>
            <person name="Safavi-Hemami H."/>
            <person name="Kaewkong W."/>
            <person name="Bertrand D."/>
            <person name="Gao S."/>
            <person name="Seet Q."/>
            <person name="Wongkham S."/>
            <person name="Teh B.T."/>
            <person name="Wongkham C."/>
            <person name="Intapan P.M."/>
            <person name="Maleewong W."/>
            <person name="Yang X."/>
            <person name="Hu M."/>
            <person name="Wang Z."/>
            <person name="Hofmann A."/>
            <person name="Sternberg P.W."/>
            <person name="Tan P."/>
            <person name="Wang J."/>
            <person name="Gasser R.B."/>
        </authorList>
    </citation>
    <scope>NUCLEOTIDE SEQUENCE [LARGE SCALE GENOMIC DNA]</scope>
</reference>
<dbReference type="Proteomes" id="UP000054324">
    <property type="component" value="Unassembled WGS sequence"/>
</dbReference>
<evidence type="ECO:0000313" key="3">
    <source>
        <dbReference type="Proteomes" id="UP000054324"/>
    </source>
</evidence>
<gene>
    <name evidence="2" type="ORF">T265_12344</name>
</gene>
<dbReference type="EMBL" id="KL606596">
    <property type="protein sequence ID" value="KER18198.1"/>
    <property type="molecule type" value="Genomic_DNA"/>
</dbReference>
<organism evidence="2 3">
    <name type="scientific">Opisthorchis viverrini</name>
    <name type="common">Southeast Asian liver fluke</name>
    <dbReference type="NCBI Taxonomy" id="6198"/>
    <lineage>
        <taxon>Eukaryota</taxon>
        <taxon>Metazoa</taxon>
        <taxon>Spiralia</taxon>
        <taxon>Lophotrochozoa</taxon>
        <taxon>Platyhelminthes</taxon>
        <taxon>Trematoda</taxon>
        <taxon>Digenea</taxon>
        <taxon>Opisthorchiida</taxon>
        <taxon>Opisthorchiata</taxon>
        <taxon>Opisthorchiidae</taxon>
        <taxon>Opisthorchis</taxon>
    </lineage>
</organism>